<name>R4G1R8_9BACL</name>
<evidence type="ECO:0000313" key="1">
    <source>
        <dbReference type="EMBL" id="GAC91769.1"/>
    </source>
</evidence>
<reference evidence="2" key="1">
    <citation type="journal article" date="2013" name="Genome">
        <title>Draft Genome Sequence of a Thermophilic Member of the Bacillaceae, Anoxybacillus flavithermus Strain Kn10, Isolated from the Kan-nawa Hot Spring in Japan.</title>
        <authorList>
            <person name="Matsutani M."/>
            <person name="Shirakihara Y."/>
            <person name="Imada K."/>
            <person name="Yakushi T."/>
            <person name="Matsushita K."/>
        </authorList>
    </citation>
    <scope>NUCLEOTIDE SEQUENCE [LARGE SCALE GENOMIC DNA]</scope>
    <source>
        <strain evidence="2">NBRC 109594</strain>
    </source>
</reference>
<proteinExistence type="predicted"/>
<dbReference type="Proteomes" id="UP000013057">
    <property type="component" value="Unassembled WGS sequence"/>
</dbReference>
<evidence type="ECO:0000313" key="2">
    <source>
        <dbReference type="Proteomes" id="UP000013057"/>
    </source>
</evidence>
<protein>
    <submittedName>
        <fullName evidence="1">Uncharacterized protein</fullName>
    </submittedName>
</protein>
<sequence>MLQAAFEKELEFIKKLIMEEIVLLHVDETHVRAYLNMD</sequence>
<organism evidence="1 2">
    <name type="scientific">Anoxybacillus flavithermus NBRC 109594</name>
    <dbReference type="NCBI Taxonomy" id="1315967"/>
    <lineage>
        <taxon>Bacteria</taxon>
        <taxon>Bacillati</taxon>
        <taxon>Bacillota</taxon>
        <taxon>Bacilli</taxon>
        <taxon>Bacillales</taxon>
        <taxon>Anoxybacillaceae</taxon>
        <taxon>Anoxybacillus</taxon>
    </lineage>
</organism>
<comment type="caution">
    <text evidence="1">The sequence shown here is derived from an EMBL/GenBank/DDBJ whole genome shotgun (WGS) entry which is preliminary data.</text>
</comment>
<dbReference type="AlphaFoldDB" id="R4G1R8"/>
<gene>
    <name evidence="1" type="ORF">KN10_2205</name>
</gene>
<dbReference type="EMBL" id="BARH01000019">
    <property type="protein sequence ID" value="GAC91769.1"/>
    <property type="molecule type" value="Genomic_DNA"/>
</dbReference>
<accession>R4G1R8</accession>